<evidence type="ECO:0000256" key="4">
    <source>
        <dbReference type="ARBA" id="ARBA00023002"/>
    </source>
</evidence>
<gene>
    <name evidence="7" type="ORF">CZ674_07885</name>
</gene>
<dbReference type="NCBIfam" id="NF008726">
    <property type="entry name" value="PRK11728.1"/>
    <property type="match status" value="1"/>
</dbReference>
<evidence type="ECO:0000259" key="6">
    <source>
        <dbReference type="Pfam" id="PF01266"/>
    </source>
</evidence>
<dbReference type="AlphaFoldDB" id="A0A1R4G104"/>
<sequence>MSRTLIVAGAGIVGLSTAYSLAKAGNRVIVLDKEEHVAAHQTGNNSGVIHSGLYYTPGSLKAKLSVDGASSIRDFAVEHGVKVDICGKLVVATDDKQLPQLNELLRRGKENGVPARLVSPEEAREYEPHVSTVGALHVESTGIIDYKGVCEALARLIRELGGEIRFGAEVKGVKADALGVTVETRNGSVRGHYFVNCGGLHSDRIARLAGLKPSVRIIPFRGEYYELIPEEQHLVRGLIYPVPDPQFPFLGVHLTKMIDGSVHAGPNAIFAFAREGYKWLNINPRDMLESAAWPGLWKLGAKFWKVGLAETYRSFSRKKALEGLRELVPALGDKAIVPTHNGVRAQAMNRDGTMVDDFLFERGQRQIHVLNAPSPAATASLEIGKRIATELLDMAK</sequence>
<evidence type="ECO:0000256" key="3">
    <source>
        <dbReference type="ARBA" id="ARBA00022827"/>
    </source>
</evidence>
<dbReference type="EMBL" id="FUHU01000035">
    <property type="protein sequence ID" value="SJM61662.1"/>
    <property type="molecule type" value="Genomic_DNA"/>
</dbReference>
<evidence type="ECO:0000256" key="5">
    <source>
        <dbReference type="ARBA" id="ARBA00037941"/>
    </source>
</evidence>
<keyword evidence="4 7" id="KW-0560">Oxidoreductase</keyword>
<dbReference type="InterPro" id="IPR036188">
    <property type="entry name" value="FAD/NAD-bd_sf"/>
</dbReference>
<dbReference type="PANTHER" id="PTHR43104:SF2">
    <property type="entry name" value="L-2-HYDROXYGLUTARATE DEHYDROGENASE, MITOCHONDRIAL"/>
    <property type="match status" value="1"/>
</dbReference>
<organism evidence="7 8">
    <name type="scientific">Agrococcus casei LMG 22410</name>
    <dbReference type="NCBI Taxonomy" id="1255656"/>
    <lineage>
        <taxon>Bacteria</taxon>
        <taxon>Bacillati</taxon>
        <taxon>Actinomycetota</taxon>
        <taxon>Actinomycetes</taxon>
        <taxon>Micrococcales</taxon>
        <taxon>Microbacteriaceae</taxon>
        <taxon>Agrococcus</taxon>
    </lineage>
</organism>
<reference evidence="7 8" key="1">
    <citation type="submission" date="2017-02" db="EMBL/GenBank/DDBJ databases">
        <authorList>
            <person name="Peterson S.W."/>
        </authorList>
    </citation>
    <scope>NUCLEOTIDE SEQUENCE [LARGE SCALE GENOMIC DNA]</scope>
    <source>
        <strain evidence="7 8">LMG 22410</strain>
    </source>
</reference>
<proteinExistence type="inferred from homology"/>
<dbReference type="OrthoDB" id="9801699at2"/>
<keyword evidence="3" id="KW-0274">FAD</keyword>
<protein>
    <submittedName>
        <fullName evidence="7">L-2-hydroxyglutarate oxidase</fullName>
        <ecNumber evidence="7">1.1.3.15</ecNumber>
    </submittedName>
</protein>
<dbReference type="GO" id="GO:0003973">
    <property type="term" value="F:(S)-2-hydroxy-acid oxidase activity"/>
    <property type="evidence" value="ECO:0007669"/>
    <property type="project" value="UniProtKB-EC"/>
</dbReference>
<evidence type="ECO:0000313" key="8">
    <source>
        <dbReference type="Proteomes" id="UP000195787"/>
    </source>
</evidence>
<dbReference type="Gene3D" id="3.30.9.10">
    <property type="entry name" value="D-Amino Acid Oxidase, subunit A, domain 2"/>
    <property type="match status" value="1"/>
</dbReference>
<comment type="similarity">
    <text evidence="5">Belongs to the L2HGDH family.</text>
</comment>
<keyword evidence="8" id="KW-1185">Reference proteome</keyword>
<dbReference type="Proteomes" id="UP000195787">
    <property type="component" value="Unassembled WGS sequence"/>
</dbReference>
<feature type="domain" description="FAD dependent oxidoreductase" evidence="6">
    <location>
        <begin position="5"/>
        <end position="388"/>
    </location>
</feature>
<accession>A0A1R4G104</accession>
<dbReference type="Pfam" id="PF01266">
    <property type="entry name" value="DAO"/>
    <property type="match status" value="1"/>
</dbReference>
<dbReference type="PANTHER" id="PTHR43104">
    <property type="entry name" value="L-2-HYDROXYGLUTARATE DEHYDROGENASE, MITOCHONDRIAL"/>
    <property type="match status" value="1"/>
</dbReference>
<dbReference type="EC" id="1.1.3.15" evidence="7"/>
<comment type="cofactor">
    <cofactor evidence="1">
        <name>FAD</name>
        <dbReference type="ChEBI" id="CHEBI:57692"/>
    </cofactor>
</comment>
<dbReference type="GO" id="GO:0047545">
    <property type="term" value="F:(S)-2-hydroxyglutarate dehydrogenase activity"/>
    <property type="evidence" value="ECO:0007669"/>
    <property type="project" value="TreeGrafter"/>
</dbReference>
<keyword evidence="2" id="KW-0285">Flavoprotein</keyword>
<evidence type="ECO:0000256" key="1">
    <source>
        <dbReference type="ARBA" id="ARBA00001974"/>
    </source>
</evidence>
<dbReference type="SUPFAM" id="SSF51905">
    <property type="entry name" value="FAD/NAD(P)-binding domain"/>
    <property type="match status" value="1"/>
</dbReference>
<dbReference type="InterPro" id="IPR006076">
    <property type="entry name" value="FAD-dep_OxRdtase"/>
</dbReference>
<dbReference type="GO" id="GO:0005737">
    <property type="term" value="C:cytoplasm"/>
    <property type="evidence" value="ECO:0007669"/>
    <property type="project" value="TreeGrafter"/>
</dbReference>
<evidence type="ECO:0000313" key="7">
    <source>
        <dbReference type="EMBL" id="SJM61662.1"/>
    </source>
</evidence>
<dbReference type="GeneID" id="303173133"/>
<dbReference type="RefSeq" id="WP_086992001.1">
    <property type="nucleotide sequence ID" value="NZ_FUHU01000035.1"/>
</dbReference>
<dbReference type="Gene3D" id="3.50.50.60">
    <property type="entry name" value="FAD/NAD(P)-binding domain"/>
    <property type="match status" value="1"/>
</dbReference>
<name>A0A1R4G104_9MICO</name>
<evidence type="ECO:0000256" key="2">
    <source>
        <dbReference type="ARBA" id="ARBA00022630"/>
    </source>
</evidence>